<accession>A0A7D9D3Z9</accession>
<keyword evidence="3" id="KW-0813">Transport</keyword>
<keyword evidence="9" id="KW-0406">Ion transport</keyword>
<dbReference type="PANTHER" id="PTHR33619:SF3">
    <property type="entry name" value="POLYSACCHARIDE EXPORT PROTEIN GFCE-RELATED"/>
    <property type="match status" value="1"/>
</dbReference>
<dbReference type="GO" id="GO:0009279">
    <property type="term" value="C:cell outer membrane"/>
    <property type="evidence" value="ECO:0007669"/>
    <property type="project" value="UniProtKB-SubCell"/>
</dbReference>
<evidence type="ECO:0000256" key="14">
    <source>
        <dbReference type="ARBA" id="ARBA00023288"/>
    </source>
</evidence>
<feature type="domain" description="SLBB" evidence="18">
    <location>
        <begin position="249"/>
        <end position="332"/>
    </location>
</feature>
<feature type="chain" id="PRO_5027976819" evidence="15">
    <location>
        <begin position="31"/>
        <end position="362"/>
    </location>
</feature>
<dbReference type="Pfam" id="PF18412">
    <property type="entry name" value="Wza_C"/>
    <property type="match status" value="1"/>
</dbReference>
<gene>
    <name evidence="19" type="ORF">JTBB02_V1_50015</name>
</gene>
<protein>
    <submittedName>
        <fullName evidence="19">Polysaccharide export protein</fullName>
    </submittedName>
</protein>
<evidence type="ECO:0000256" key="9">
    <source>
        <dbReference type="ARBA" id="ARBA00023065"/>
    </source>
</evidence>
<evidence type="ECO:0000313" key="19">
    <source>
        <dbReference type="EMBL" id="VUX54956.1"/>
    </source>
</evidence>
<dbReference type="InterPro" id="IPR040716">
    <property type="entry name" value="Wza_C"/>
</dbReference>
<keyword evidence="8" id="KW-0625">Polysaccharide transport</keyword>
<keyword evidence="11" id="KW-0472">Membrane</keyword>
<evidence type="ECO:0000256" key="4">
    <source>
        <dbReference type="ARBA" id="ARBA00022452"/>
    </source>
</evidence>
<evidence type="ECO:0000256" key="1">
    <source>
        <dbReference type="ARBA" id="ARBA00004571"/>
    </source>
</evidence>
<dbReference type="InterPro" id="IPR049712">
    <property type="entry name" value="Poly_export"/>
</dbReference>
<dbReference type="Gene3D" id="1.20.5.70">
    <property type="match status" value="1"/>
</dbReference>
<reference evidence="19" key="1">
    <citation type="submission" date="2019-07" db="EMBL/GenBank/DDBJ databases">
        <authorList>
            <person name="Weber M."/>
            <person name="Kostadinov I."/>
            <person name="Kostadinov D I."/>
        </authorList>
    </citation>
    <scope>NUCLEOTIDE SEQUENCE</scope>
    <source>
        <strain evidence="19">Gfbio:sag-sample-b02:053724c1-46a9-4a36-b237-ea2bf867836b</strain>
    </source>
</reference>
<dbReference type="InterPro" id="IPR054765">
    <property type="entry name" value="SLBB_dom"/>
</dbReference>
<comment type="similarity">
    <text evidence="2">Belongs to the BexD/CtrA/VexA family.</text>
</comment>
<evidence type="ECO:0000256" key="10">
    <source>
        <dbReference type="ARBA" id="ARBA00023114"/>
    </source>
</evidence>
<feature type="domain" description="SLBB" evidence="18">
    <location>
        <begin position="165"/>
        <end position="243"/>
    </location>
</feature>
<name>A0A7D9D3Z9_9GAMM</name>
<evidence type="ECO:0000256" key="6">
    <source>
        <dbReference type="ARBA" id="ARBA00022692"/>
    </source>
</evidence>
<evidence type="ECO:0000259" key="17">
    <source>
        <dbReference type="Pfam" id="PF18412"/>
    </source>
</evidence>
<evidence type="ECO:0000256" key="2">
    <source>
        <dbReference type="ARBA" id="ARBA00009450"/>
    </source>
</evidence>
<dbReference type="EMBL" id="LR633966">
    <property type="protein sequence ID" value="VUX54956.1"/>
    <property type="molecule type" value="Genomic_DNA"/>
</dbReference>
<evidence type="ECO:0000256" key="12">
    <source>
        <dbReference type="ARBA" id="ARBA00023139"/>
    </source>
</evidence>
<keyword evidence="7 15" id="KW-0732">Signal</keyword>
<dbReference type="Gene3D" id="3.30.1950.10">
    <property type="entry name" value="wza like domain"/>
    <property type="match status" value="1"/>
</dbReference>
<dbReference type="Gene3D" id="3.10.560.10">
    <property type="entry name" value="Outer membrane lipoprotein wza domain like"/>
    <property type="match status" value="2"/>
</dbReference>
<evidence type="ECO:0000256" key="5">
    <source>
        <dbReference type="ARBA" id="ARBA00022597"/>
    </source>
</evidence>
<dbReference type="GO" id="GO:0006811">
    <property type="term" value="P:monoatomic ion transport"/>
    <property type="evidence" value="ECO:0007669"/>
    <property type="project" value="UniProtKB-KW"/>
</dbReference>
<proteinExistence type="inferred from homology"/>
<evidence type="ECO:0000256" key="13">
    <source>
        <dbReference type="ARBA" id="ARBA00023237"/>
    </source>
</evidence>
<evidence type="ECO:0000259" key="16">
    <source>
        <dbReference type="Pfam" id="PF02563"/>
    </source>
</evidence>
<feature type="domain" description="Outer-membrane lipoprotein Wza C-terminal" evidence="17">
    <location>
        <begin position="335"/>
        <end position="355"/>
    </location>
</feature>
<evidence type="ECO:0000259" key="18">
    <source>
        <dbReference type="Pfam" id="PF22461"/>
    </source>
</evidence>
<keyword evidence="12" id="KW-0564">Palmitate</keyword>
<dbReference type="GO" id="GO:0046930">
    <property type="term" value="C:pore complex"/>
    <property type="evidence" value="ECO:0007669"/>
    <property type="project" value="UniProtKB-KW"/>
</dbReference>
<dbReference type="GO" id="GO:0015159">
    <property type="term" value="F:polysaccharide transmembrane transporter activity"/>
    <property type="evidence" value="ECO:0007669"/>
    <property type="project" value="InterPro"/>
</dbReference>
<evidence type="ECO:0000256" key="8">
    <source>
        <dbReference type="ARBA" id="ARBA00023047"/>
    </source>
</evidence>
<keyword evidence="14" id="KW-0449">Lipoprotein</keyword>
<evidence type="ECO:0000256" key="15">
    <source>
        <dbReference type="SAM" id="SignalP"/>
    </source>
</evidence>
<organism evidence="19">
    <name type="scientific">uncultured Woeseiaceae bacterium</name>
    <dbReference type="NCBI Taxonomy" id="1983305"/>
    <lineage>
        <taxon>Bacteria</taxon>
        <taxon>Pseudomonadati</taxon>
        <taxon>Pseudomonadota</taxon>
        <taxon>Gammaproteobacteria</taxon>
        <taxon>Woeseiales</taxon>
        <taxon>Woeseiaceae</taxon>
        <taxon>environmental samples</taxon>
    </lineage>
</organism>
<dbReference type="Pfam" id="PF02563">
    <property type="entry name" value="Poly_export"/>
    <property type="match status" value="1"/>
</dbReference>
<dbReference type="Pfam" id="PF22461">
    <property type="entry name" value="SLBB_2"/>
    <property type="match status" value="2"/>
</dbReference>
<sequence>MGGAKIFRLTTLIVAALVLHGCVLAPGMTAQNTVTAEVETGRVVRIVSITTDLLNQMDVDHKAQARQVASEFSKPWGAYRVGPGDVLQVTVWDHPELTIPAGSFRDPQSSGQQVGDDGTLYYPYVGVIQAVGMTVPELRTVLTARLSAYIQNPQLDVRVVAYRSQKVYVVGEVARAGVLPLDDLPMMVADAINLAGGLTEAAYKSGVNISRDGKVYEIDLRALYDFADASQNLMLQHGDIVNVLDRSQQRVFVLGEVTRPSSVEIVNGQLTLSATLGDVGGVNQRTSDPSKIFVIRGSDGDNPKIFHLDAKQAYGLLLAERFEMQAQDVVFVDTAGVSRWNRVISQLLPSISVIGILDNVAQ</sequence>
<keyword evidence="10" id="KW-0626">Porin</keyword>
<dbReference type="InterPro" id="IPR003715">
    <property type="entry name" value="Poly_export_N"/>
</dbReference>
<keyword evidence="5" id="KW-0762">Sugar transport</keyword>
<comment type="subcellular location">
    <subcellularLocation>
        <location evidence="1">Cell outer membrane</location>
        <topology evidence="1">Multi-pass membrane protein</topology>
    </subcellularLocation>
</comment>
<dbReference type="AlphaFoldDB" id="A0A7D9D3Z9"/>
<evidence type="ECO:0000256" key="3">
    <source>
        <dbReference type="ARBA" id="ARBA00022448"/>
    </source>
</evidence>
<feature type="signal peptide" evidence="15">
    <location>
        <begin position="1"/>
        <end position="30"/>
    </location>
</feature>
<dbReference type="PANTHER" id="PTHR33619">
    <property type="entry name" value="POLYSACCHARIDE EXPORT PROTEIN GFCE-RELATED"/>
    <property type="match status" value="1"/>
</dbReference>
<keyword evidence="13" id="KW-0998">Cell outer membrane</keyword>
<evidence type="ECO:0000256" key="11">
    <source>
        <dbReference type="ARBA" id="ARBA00023136"/>
    </source>
</evidence>
<evidence type="ECO:0000256" key="7">
    <source>
        <dbReference type="ARBA" id="ARBA00022729"/>
    </source>
</evidence>
<feature type="domain" description="Polysaccharide export protein N-terminal" evidence="16">
    <location>
        <begin position="78"/>
        <end position="159"/>
    </location>
</feature>
<keyword evidence="4" id="KW-1134">Transmembrane beta strand</keyword>
<keyword evidence="6" id="KW-0812">Transmembrane</keyword>
<dbReference type="GO" id="GO:0015288">
    <property type="term" value="F:porin activity"/>
    <property type="evidence" value="ECO:0007669"/>
    <property type="project" value="UniProtKB-KW"/>
</dbReference>